<keyword evidence="6" id="KW-1185">Reference proteome</keyword>
<dbReference type="PhylomeDB" id="E9HRP3"/>
<dbReference type="GO" id="GO:0006357">
    <property type="term" value="P:regulation of transcription by RNA polymerase II"/>
    <property type="evidence" value="ECO:0000318"/>
    <property type="project" value="GO_Central"/>
</dbReference>
<dbReference type="OrthoDB" id="1741717at2759"/>
<dbReference type="STRING" id="6669.E9HRP3"/>
<proteinExistence type="predicted"/>
<accession>E9HRP3</accession>
<dbReference type="eggNOG" id="KOG3149">
    <property type="taxonomic scope" value="Eukaryota"/>
</dbReference>
<evidence type="ECO:0000313" key="5">
    <source>
        <dbReference type="EMBL" id="EFX65594.1"/>
    </source>
</evidence>
<feature type="region of interest" description="Disordered" evidence="3">
    <location>
        <begin position="1"/>
        <end position="32"/>
    </location>
</feature>
<dbReference type="PANTHER" id="PTHR23195">
    <property type="entry name" value="YEATS DOMAIN"/>
    <property type="match status" value="1"/>
</dbReference>
<dbReference type="PROSITE" id="PS51037">
    <property type="entry name" value="YEATS"/>
    <property type="match status" value="1"/>
</dbReference>
<gene>
    <name evidence="5" type="ORF">DAPPUDRAFT_303572</name>
</gene>
<dbReference type="InterPro" id="IPR055127">
    <property type="entry name" value="YEATS2_3HBD"/>
</dbReference>
<evidence type="ECO:0000259" key="4">
    <source>
        <dbReference type="PROSITE" id="PS51037"/>
    </source>
</evidence>
<dbReference type="GO" id="GO:0035267">
    <property type="term" value="C:NuA4 histone acetyltransferase complex"/>
    <property type="evidence" value="ECO:0000318"/>
    <property type="project" value="GO_Central"/>
</dbReference>
<dbReference type="Pfam" id="PF03366">
    <property type="entry name" value="YEATS"/>
    <property type="match status" value="1"/>
</dbReference>
<protein>
    <recommendedName>
        <fullName evidence="4">YEATS domain-containing protein</fullName>
    </recommendedName>
</protein>
<feature type="domain" description="YEATS" evidence="4">
    <location>
        <begin position="173"/>
        <end position="320"/>
    </location>
</feature>
<dbReference type="CDD" id="cd16907">
    <property type="entry name" value="YEATS_YEATS2_like"/>
    <property type="match status" value="1"/>
</dbReference>
<dbReference type="Gene3D" id="2.60.40.1970">
    <property type="entry name" value="YEATS domain"/>
    <property type="match status" value="1"/>
</dbReference>
<dbReference type="Proteomes" id="UP000000305">
    <property type="component" value="Unassembled WGS sequence"/>
</dbReference>
<dbReference type="EMBL" id="GL732739">
    <property type="protein sequence ID" value="EFX65594.1"/>
    <property type="molecule type" value="Genomic_DNA"/>
</dbReference>
<dbReference type="InterPro" id="IPR005033">
    <property type="entry name" value="YEATS"/>
</dbReference>
<dbReference type="KEGG" id="dpx:DAPPUDRAFT_303572"/>
<evidence type="ECO:0000256" key="3">
    <source>
        <dbReference type="SAM" id="MobiDB-lite"/>
    </source>
</evidence>
<dbReference type="InterPro" id="IPR055129">
    <property type="entry name" value="YEATS_dom"/>
</dbReference>
<dbReference type="GO" id="GO:0140672">
    <property type="term" value="C:ATAC complex"/>
    <property type="evidence" value="ECO:0000318"/>
    <property type="project" value="GO_Central"/>
</dbReference>
<dbReference type="GO" id="GO:0042393">
    <property type="term" value="F:histone binding"/>
    <property type="evidence" value="ECO:0000318"/>
    <property type="project" value="GO_Central"/>
</dbReference>
<reference evidence="5 6" key="1">
    <citation type="journal article" date="2011" name="Science">
        <title>The ecoresponsive genome of Daphnia pulex.</title>
        <authorList>
            <person name="Colbourne J.K."/>
            <person name="Pfrender M.E."/>
            <person name="Gilbert D."/>
            <person name="Thomas W.K."/>
            <person name="Tucker A."/>
            <person name="Oakley T.H."/>
            <person name="Tokishita S."/>
            <person name="Aerts A."/>
            <person name="Arnold G.J."/>
            <person name="Basu M.K."/>
            <person name="Bauer D.J."/>
            <person name="Caceres C.E."/>
            <person name="Carmel L."/>
            <person name="Casola C."/>
            <person name="Choi J.H."/>
            <person name="Detter J.C."/>
            <person name="Dong Q."/>
            <person name="Dusheyko S."/>
            <person name="Eads B.D."/>
            <person name="Frohlich T."/>
            <person name="Geiler-Samerotte K.A."/>
            <person name="Gerlach D."/>
            <person name="Hatcher P."/>
            <person name="Jogdeo S."/>
            <person name="Krijgsveld J."/>
            <person name="Kriventseva E.V."/>
            <person name="Kultz D."/>
            <person name="Laforsch C."/>
            <person name="Lindquist E."/>
            <person name="Lopez J."/>
            <person name="Manak J.R."/>
            <person name="Muller J."/>
            <person name="Pangilinan J."/>
            <person name="Patwardhan R.P."/>
            <person name="Pitluck S."/>
            <person name="Pritham E.J."/>
            <person name="Rechtsteiner A."/>
            <person name="Rho M."/>
            <person name="Rogozin I.B."/>
            <person name="Sakarya O."/>
            <person name="Salamov A."/>
            <person name="Schaack S."/>
            <person name="Shapiro H."/>
            <person name="Shiga Y."/>
            <person name="Skalitzky C."/>
            <person name="Smith Z."/>
            <person name="Souvorov A."/>
            <person name="Sung W."/>
            <person name="Tang Z."/>
            <person name="Tsuchiya D."/>
            <person name="Tu H."/>
            <person name="Vos H."/>
            <person name="Wang M."/>
            <person name="Wolf Y.I."/>
            <person name="Yamagata H."/>
            <person name="Yamada T."/>
            <person name="Ye Y."/>
            <person name="Shaw J.R."/>
            <person name="Andrews J."/>
            <person name="Crease T.J."/>
            <person name="Tang H."/>
            <person name="Lucas S.M."/>
            <person name="Robertson H.M."/>
            <person name="Bork P."/>
            <person name="Koonin E.V."/>
            <person name="Zdobnov E.M."/>
            <person name="Grigoriev I.V."/>
            <person name="Lynch M."/>
            <person name="Boore J.L."/>
        </authorList>
    </citation>
    <scope>NUCLEOTIDE SEQUENCE [LARGE SCALE GENOMIC DNA]</scope>
</reference>
<feature type="compositionally biased region" description="Polar residues" evidence="3">
    <location>
        <begin position="1"/>
        <end position="11"/>
    </location>
</feature>
<keyword evidence="1 2" id="KW-0539">Nucleus</keyword>
<evidence type="ECO:0000313" key="6">
    <source>
        <dbReference type="Proteomes" id="UP000000305"/>
    </source>
</evidence>
<dbReference type="InterPro" id="IPR038704">
    <property type="entry name" value="YEAST_sf"/>
</dbReference>
<dbReference type="FunCoup" id="E9HRP3">
    <property type="interactions" value="37"/>
</dbReference>
<name>E9HRP3_DAPPU</name>
<dbReference type="GO" id="GO:0005634">
    <property type="term" value="C:nucleus"/>
    <property type="evidence" value="ECO:0000318"/>
    <property type="project" value="GO_Central"/>
</dbReference>
<dbReference type="InParanoid" id="E9HRP3"/>
<sequence length="871" mass="98652">MENNFQHNVTLHNLPIRDRTNQDPDYNEAAPPDRKRLKHLEENARTHLGERVKHILNNHFELEVSRQHNEILEIDKCISRVQQKLQILRYVANKSFFSPKILQSTMLSATQTTMHPAVKNMLCKRPVKMTDFTNASVEHTEEVSRNSANPESLKIPRYIPPKLPDRIVAAPVRGELHCLKKKIIIGNVSRWIPVSERDDTASHKWMVYVRGPKEEPNVSSFVSRVIFFLHPSYAPHDTIHVESHPFHVTRRGWGEFPLRIQVHFQNPLCKPVNIIHNLKLDRSYTGIQTLGAETIVDVMVYDSKVISSLFGENISHASMKRDPEERSEPGDEAAVKIGVGGENEALAMMTHKSNVFHNPLYTEEITSSDAAVAQHFQVSGQSYSNETAHEDGKPKGECSLLEFSNDTEIGEQTNKSNWFSNEGKNQVCESKIVIQDHDYFGRENETPKANSSSLQKVSTNVEEFTEAFQSLTSTSCITPTPSLPFSSIADSATNSVLVRCFNKNGTTFKLPLALLRNAVILQPYRVAKVGESLLRSPALKATTESPVNAIQPVLGKVIASIPRPHTSFKPEPNKLEKISGEARFANERKQCDAVFEKIYSMRWSKVKDCVRVLARDLCLVNSKAEDPVYRSVRPYTSPSLENFDSWNVGKRRSAEWTRAKLIRLALEKCSFTSGESIWTTKMIMNWCRMHGYSPMCCWFKTSAGQQPFAHSAVLTQETTTLTKTELRSSVLASNDEDETIEVESLKDDVDTPSFSAQFPKASFLFNDLDPDLTTWIADSIEKHGFKLGAELYENFLISFSRLLLSHVWREITEDILRRSLSESWLRTQGAIPDEISWVDTYRAISNRPQFDILTNAGMGVEESARDTNLNT</sequence>
<dbReference type="GO" id="GO:0006338">
    <property type="term" value="P:chromatin remodeling"/>
    <property type="evidence" value="ECO:0000318"/>
    <property type="project" value="GO_Central"/>
</dbReference>
<evidence type="ECO:0000256" key="2">
    <source>
        <dbReference type="PROSITE-ProRule" id="PRU00376"/>
    </source>
</evidence>
<comment type="subcellular location">
    <subcellularLocation>
        <location evidence="2">Nucleus</location>
    </subcellularLocation>
</comment>
<evidence type="ECO:0000256" key="1">
    <source>
        <dbReference type="ARBA" id="ARBA00023242"/>
    </source>
</evidence>
<dbReference type="AlphaFoldDB" id="E9HRP3"/>
<organism evidence="5 6">
    <name type="scientific">Daphnia pulex</name>
    <name type="common">Water flea</name>
    <dbReference type="NCBI Taxonomy" id="6669"/>
    <lineage>
        <taxon>Eukaryota</taxon>
        <taxon>Metazoa</taxon>
        <taxon>Ecdysozoa</taxon>
        <taxon>Arthropoda</taxon>
        <taxon>Crustacea</taxon>
        <taxon>Branchiopoda</taxon>
        <taxon>Diplostraca</taxon>
        <taxon>Cladocera</taxon>
        <taxon>Anomopoda</taxon>
        <taxon>Daphniidae</taxon>
        <taxon>Daphnia</taxon>
    </lineage>
</organism>
<dbReference type="Pfam" id="PF22951">
    <property type="entry name" value="3HBD"/>
    <property type="match status" value="1"/>
</dbReference>
<dbReference type="HOGENOM" id="CLU_290805_0_0_1"/>
<dbReference type="OMA" id="MCKDINI"/>